<dbReference type="EMBL" id="BMAW01011328">
    <property type="protein sequence ID" value="GFT23247.1"/>
    <property type="molecule type" value="Genomic_DNA"/>
</dbReference>
<reference evidence="1" key="1">
    <citation type="submission" date="2020-08" db="EMBL/GenBank/DDBJ databases">
        <title>Multicomponent nature underlies the extraordinary mechanical properties of spider dragline silk.</title>
        <authorList>
            <person name="Kono N."/>
            <person name="Nakamura H."/>
            <person name="Mori M."/>
            <person name="Yoshida Y."/>
            <person name="Ohtoshi R."/>
            <person name="Malay A.D."/>
            <person name="Moran D.A.P."/>
            <person name="Tomita M."/>
            <person name="Numata K."/>
            <person name="Arakawa K."/>
        </authorList>
    </citation>
    <scope>NUCLEOTIDE SEQUENCE</scope>
</reference>
<dbReference type="AlphaFoldDB" id="A0A8X6NM92"/>
<sequence>MINERLRYFISKKCPTTFLRQLSFNSLYTPSIPFHQYTPFEIDNNEGILGYPSKRECNGHDLSRFNERPRAPICRQPPTPYPAFQCLGNGDQMSRPISRFSREHTSSGLFLVYPVLIQISRRPSLPNSLIPSSRGMERRDCRLGVKGGGSGSGAFDDC</sequence>
<evidence type="ECO:0000313" key="2">
    <source>
        <dbReference type="Proteomes" id="UP000887013"/>
    </source>
</evidence>
<dbReference type="Proteomes" id="UP000887013">
    <property type="component" value="Unassembled WGS sequence"/>
</dbReference>
<comment type="caution">
    <text evidence="1">The sequence shown here is derived from an EMBL/GenBank/DDBJ whole genome shotgun (WGS) entry which is preliminary data.</text>
</comment>
<protein>
    <submittedName>
        <fullName evidence="1">Uncharacterized protein</fullName>
    </submittedName>
</protein>
<accession>A0A8X6NM92</accession>
<keyword evidence="2" id="KW-1185">Reference proteome</keyword>
<evidence type="ECO:0000313" key="1">
    <source>
        <dbReference type="EMBL" id="GFT23247.1"/>
    </source>
</evidence>
<gene>
    <name evidence="1" type="ORF">NPIL_427591</name>
</gene>
<organism evidence="1 2">
    <name type="scientific">Nephila pilipes</name>
    <name type="common">Giant wood spider</name>
    <name type="synonym">Nephila maculata</name>
    <dbReference type="NCBI Taxonomy" id="299642"/>
    <lineage>
        <taxon>Eukaryota</taxon>
        <taxon>Metazoa</taxon>
        <taxon>Ecdysozoa</taxon>
        <taxon>Arthropoda</taxon>
        <taxon>Chelicerata</taxon>
        <taxon>Arachnida</taxon>
        <taxon>Araneae</taxon>
        <taxon>Araneomorphae</taxon>
        <taxon>Entelegynae</taxon>
        <taxon>Araneoidea</taxon>
        <taxon>Nephilidae</taxon>
        <taxon>Nephila</taxon>
    </lineage>
</organism>
<proteinExistence type="predicted"/>
<dbReference type="OrthoDB" id="10424181at2759"/>
<name>A0A8X6NM92_NEPPI</name>